<name>A0ABN3N2L2_9ACTN</name>
<keyword evidence="2" id="KW-0732">Signal</keyword>
<sequence length="168" mass="16713">MRRAVLISATVWLAVAAGATAAGLAAVAFIGDGLGGVGADRPLSTDEVARQLAAVSPAPPAPATPGSAPAVPAAPGLAAPGPTASGAAASRAPGAPRVLTTPGGSLIAACGPGRQVTLLSWTPAPGYATNEVERGPDHRVEVTFTRADERIEARVECSADAPQLRWRR</sequence>
<evidence type="ECO:0000313" key="3">
    <source>
        <dbReference type="EMBL" id="GAA2513330.1"/>
    </source>
</evidence>
<feature type="chain" id="PRO_5047163004" description="Septum formation initiator" evidence="2">
    <location>
        <begin position="22"/>
        <end position="168"/>
    </location>
</feature>
<proteinExistence type="predicted"/>
<feature type="signal peptide" evidence="2">
    <location>
        <begin position="1"/>
        <end position="21"/>
    </location>
</feature>
<evidence type="ECO:0000313" key="4">
    <source>
        <dbReference type="Proteomes" id="UP001499978"/>
    </source>
</evidence>
<dbReference type="EMBL" id="BAAARY010000002">
    <property type="protein sequence ID" value="GAA2513330.1"/>
    <property type="molecule type" value="Genomic_DNA"/>
</dbReference>
<protein>
    <recommendedName>
        <fullName evidence="5">Septum formation initiator</fullName>
    </recommendedName>
</protein>
<comment type="caution">
    <text evidence="3">The sequence shown here is derived from an EMBL/GenBank/DDBJ whole genome shotgun (WGS) entry which is preliminary data.</text>
</comment>
<reference evidence="3 4" key="1">
    <citation type="journal article" date="2019" name="Int. J. Syst. Evol. Microbiol.">
        <title>The Global Catalogue of Microorganisms (GCM) 10K type strain sequencing project: providing services to taxonomists for standard genome sequencing and annotation.</title>
        <authorList>
            <consortium name="The Broad Institute Genomics Platform"/>
            <consortium name="The Broad Institute Genome Sequencing Center for Infectious Disease"/>
            <person name="Wu L."/>
            <person name="Ma J."/>
        </authorList>
    </citation>
    <scope>NUCLEOTIDE SEQUENCE [LARGE SCALE GENOMIC DNA]</scope>
    <source>
        <strain evidence="3 4">JCM 3367</strain>
    </source>
</reference>
<evidence type="ECO:0000256" key="1">
    <source>
        <dbReference type="SAM" id="MobiDB-lite"/>
    </source>
</evidence>
<accession>A0ABN3N2L2</accession>
<dbReference type="Proteomes" id="UP001499978">
    <property type="component" value="Unassembled WGS sequence"/>
</dbReference>
<organism evidence="3 4">
    <name type="scientific">Pilimelia columellifera subsp. columellifera</name>
    <dbReference type="NCBI Taxonomy" id="706583"/>
    <lineage>
        <taxon>Bacteria</taxon>
        <taxon>Bacillati</taxon>
        <taxon>Actinomycetota</taxon>
        <taxon>Actinomycetes</taxon>
        <taxon>Micromonosporales</taxon>
        <taxon>Micromonosporaceae</taxon>
        <taxon>Pilimelia</taxon>
    </lineage>
</organism>
<feature type="compositionally biased region" description="Low complexity" evidence="1">
    <location>
        <begin position="64"/>
        <end position="96"/>
    </location>
</feature>
<evidence type="ECO:0000256" key="2">
    <source>
        <dbReference type="SAM" id="SignalP"/>
    </source>
</evidence>
<evidence type="ECO:0008006" key="5">
    <source>
        <dbReference type="Google" id="ProtNLM"/>
    </source>
</evidence>
<keyword evidence="4" id="KW-1185">Reference proteome</keyword>
<feature type="region of interest" description="Disordered" evidence="1">
    <location>
        <begin position="56"/>
        <end position="96"/>
    </location>
</feature>
<dbReference type="RefSeq" id="WP_344167869.1">
    <property type="nucleotide sequence ID" value="NZ_BAAARY010000002.1"/>
</dbReference>
<gene>
    <name evidence="3" type="ORF">GCM10010201_06200</name>
</gene>